<reference evidence="2 3" key="1">
    <citation type="submission" date="2023-03" db="EMBL/GenBank/DDBJ databases">
        <title>High recombination rates correlate with genetic variation in Cardiocondyla obscurior ants.</title>
        <authorList>
            <person name="Errbii M."/>
        </authorList>
    </citation>
    <scope>NUCLEOTIDE SEQUENCE [LARGE SCALE GENOMIC DNA]</scope>
    <source>
        <strain evidence="2">Alpha-2009</strain>
        <tissue evidence="2">Whole body</tissue>
    </source>
</reference>
<dbReference type="PANTHER" id="PTHR15537:SF2">
    <property type="entry name" value="F-BOX ONLY PROTEIN 7"/>
    <property type="match status" value="1"/>
</dbReference>
<dbReference type="AlphaFoldDB" id="A0AAW2EAD9"/>
<keyword evidence="3" id="KW-1185">Reference proteome</keyword>
<dbReference type="InterPro" id="IPR047118">
    <property type="entry name" value="Fbxo7"/>
</dbReference>
<evidence type="ECO:0000259" key="1">
    <source>
        <dbReference type="Pfam" id="PF11566"/>
    </source>
</evidence>
<dbReference type="GO" id="GO:1903599">
    <property type="term" value="P:positive regulation of autophagy of mitochondrion"/>
    <property type="evidence" value="ECO:0007669"/>
    <property type="project" value="TreeGrafter"/>
</dbReference>
<dbReference type="GO" id="GO:0019901">
    <property type="term" value="F:protein kinase binding"/>
    <property type="evidence" value="ECO:0007669"/>
    <property type="project" value="InterPro"/>
</dbReference>
<gene>
    <name evidence="2" type="ORF">PUN28_020121</name>
</gene>
<comment type="caution">
    <text evidence="2">The sequence shown here is derived from an EMBL/GenBank/DDBJ whole genome shotgun (WGS) entry which is preliminary data.</text>
</comment>
<evidence type="ECO:0000313" key="2">
    <source>
        <dbReference type="EMBL" id="KAL0099334.1"/>
    </source>
</evidence>
<dbReference type="Pfam" id="PF11566">
    <property type="entry name" value="PI31_Prot_N"/>
    <property type="match status" value="1"/>
</dbReference>
<dbReference type="Proteomes" id="UP001430953">
    <property type="component" value="Unassembled WGS sequence"/>
</dbReference>
<accession>A0AAW2EAD9</accession>
<feature type="domain" description="PI31 proteasome regulator N-terminal" evidence="1">
    <location>
        <begin position="43"/>
        <end position="176"/>
    </location>
</feature>
<dbReference type="Gene3D" id="3.40.1000.30">
    <property type="match status" value="1"/>
</dbReference>
<dbReference type="EMBL" id="JADYXP020000028">
    <property type="protein sequence ID" value="KAL0099334.1"/>
    <property type="molecule type" value="Genomic_DNA"/>
</dbReference>
<protein>
    <recommendedName>
        <fullName evidence="1">PI31 proteasome regulator N-terminal domain-containing protein</fullName>
    </recommendedName>
</protein>
<proteinExistence type="predicted"/>
<dbReference type="PANTHER" id="PTHR15537">
    <property type="entry name" value="F-BOX ONLY PROTEIN 7"/>
    <property type="match status" value="1"/>
</dbReference>
<dbReference type="InterPro" id="IPR021625">
    <property type="entry name" value="PI31_Prot_N"/>
</dbReference>
<organism evidence="2 3">
    <name type="scientific">Cardiocondyla obscurior</name>
    <dbReference type="NCBI Taxonomy" id="286306"/>
    <lineage>
        <taxon>Eukaryota</taxon>
        <taxon>Metazoa</taxon>
        <taxon>Ecdysozoa</taxon>
        <taxon>Arthropoda</taxon>
        <taxon>Hexapoda</taxon>
        <taxon>Insecta</taxon>
        <taxon>Pterygota</taxon>
        <taxon>Neoptera</taxon>
        <taxon>Endopterygota</taxon>
        <taxon>Hymenoptera</taxon>
        <taxon>Apocrita</taxon>
        <taxon>Aculeata</taxon>
        <taxon>Formicoidea</taxon>
        <taxon>Formicidae</taxon>
        <taxon>Myrmicinae</taxon>
        <taxon>Cardiocondyla</taxon>
    </lineage>
</organism>
<evidence type="ECO:0000313" key="3">
    <source>
        <dbReference type="Proteomes" id="UP001430953"/>
    </source>
</evidence>
<name>A0AAW2EAD9_9HYME</name>
<sequence length="216" mass="24985">MEILRRTNRTVDISEPILAEDSTFTTIALSLKAILEQLDVTAKHHDYLVALLLVLLAECGFSVTSTTDPTKWEKNTRLVSIPTNWKSQETGIYEIYLTLRNIHLIDFKSKLIVIPYGDKLVVNLLSHTLRNRNVYCMVVQTLKYVNPYTSNLFVRYMNVKELSHRFKNMLAHPLHRDILLASNLMGPCLECLPTELRLKILNMLPSNSLNFLYMYK</sequence>